<reference evidence="1 2" key="1">
    <citation type="submission" date="2020-07" db="EMBL/GenBank/DDBJ databases">
        <title>Comparative genomics of pyrophilous fungi reveals a link between fire events and developmental genes.</title>
        <authorList>
            <consortium name="DOE Joint Genome Institute"/>
            <person name="Steindorff A.S."/>
            <person name="Carver A."/>
            <person name="Calhoun S."/>
            <person name="Stillman K."/>
            <person name="Liu H."/>
            <person name="Lipzen A."/>
            <person name="Pangilinan J."/>
            <person name="Labutti K."/>
            <person name="Bruns T.D."/>
            <person name="Grigoriev I.V."/>
        </authorList>
    </citation>
    <scope>NUCLEOTIDE SEQUENCE [LARGE SCALE GENOMIC DNA]</scope>
    <source>
        <strain evidence="1 2">CBS 144469</strain>
    </source>
</reference>
<evidence type="ECO:0000313" key="2">
    <source>
        <dbReference type="Proteomes" id="UP000521943"/>
    </source>
</evidence>
<dbReference type="InterPro" id="IPR040521">
    <property type="entry name" value="KDZ"/>
</dbReference>
<protein>
    <submittedName>
        <fullName evidence="1">Uncharacterized protein</fullName>
    </submittedName>
</protein>
<organism evidence="1 2">
    <name type="scientific">Ephemerocybe angulata</name>
    <dbReference type="NCBI Taxonomy" id="980116"/>
    <lineage>
        <taxon>Eukaryota</taxon>
        <taxon>Fungi</taxon>
        <taxon>Dikarya</taxon>
        <taxon>Basidiomycota</taxon>
        <taxon>Agaricomycotina</taxon>
        <taxon>Agaricomycetes</taxon>
        <taxon>Agaricomycetidae</taxon>
        <taxon>Agaricales</taxon>
        <taxon>Agaricineae</taxon>
        <taxon>Psathyrellaceae</taxon>
        <taxon>Ephemerocybe</taxon>
    </lineage>
</organism>
<dbReference type="PANTHER" id="PTHR33096">
    <property type="entry name" value="CXC2 DOMAIN-CONTAINING PROTEIN"/>
    <property type="match status" value="1"/>
</dbReference>
<proteinExistence type="predicted"/>
<comment type="caution">
    <text evidence="1">The sequence shown here is derived from an EMBL/GenBank/DDBJ whole genome shotgun (WGS) entry which is preliminary data.</text>
</comment>
<dbReference type="Proteomes" id="UP000521943">
    <property type="component" value="Unassembled WGS sequence"/>
</dbReference>
<name>A0A8H6HVB9_9AGAR</name>
<keyword evidence="2" id="KW-1185">Reference proteome</keyword>
<accession>A0A8H6HVB9</accession>
<gene>
    <name evidence="1" type="ORF">DFP72DRAFT_990710</name>
</gene>
<sequence length="222" mass="25404">MLDFVRLLHLRSAPNKTAWTLTLETFLRGRGYRINGKDIIRRKFTAALKWFTYLEAEKDKYIRKAIIRLSTPGKSTMEDEDEEEGLGEWVDVEEEGTAYLARCCPCCFVSPQVVVCIDACFTQKRRTPVRGIGTDPPLRHSYTAFLSPKEVLDAKDEVEERRPRREQLEKGMKVPTSVLDACQDSFKAADEKRTKASTKYFADTGLMALLCRHDRVFTSPSP</sequence>
<dbReference type="PANTHER" id="PTHR33096:SF1">
    <property type="entry name" value="CXC1-LIKE CYSTEINE CLUSTER ASSOCIATED WITH KDZ TRANSPOSASES DOMAIN-CONTAINING PROTEIN"/>
    <property type="match status" value="1"/>
</dbReference>
<dbReference type="Pfam" id="PF18758">
    <property type="entry name" value="KDZ"/>
    <property type="match status" value="1"/>
</dbReference>
<dbReference type="AlphaFoldDB" id="A0A8H6HVB9"/>
<dbReference type="EMBL" id="JACGCI010000039">
    <property type="protein sequence ID" value="KAF6753506.1"/>
    <property type="molecule type" value="Genomic_DNA"/>
</dbReference>
<dbReference type="OrthoDB" id="2666777at2759"/>
<evidence type="ECO:0000313" key="1">
    <source>
        <dbReference type="EMBL" id="KAF6753506.1"/>
    </source>
</evidence>